<sequence>MKDNMDNFKETSNLILKDIYANDELKKLTLEKCKTQKKSRIKPIIATAASAAFLIIGFTYNYFFNNLITAHNYINSDEQKYKNPANNDKVKEALKTDDSKNLAKPTSNSSNDKNDKSETSSTGKANIASSKNSNSTNNIASNTSKTDSSISESFKNSTDVSSNKNLAQNSLVEGENNKESSNGFRGLAALHKNLDMSTAEKYFESSIITPSYVPEGFNLTDISIPDTKLKCIKLNYSSGSSYFQIYESKNLSNVEGAKVVPIKNNKAYINYSKDSKSITTTQITWIMNNIQYDLSSTLPEDVLINIAKSIN</sequence>
<evidence type="ECO:0000256" key="2">
    <source>
        <dbReference type="SAM" id="Phobius"/>
    </source>
</evidence>
<reference evidence="4 5" key="2">
    <citation type="submission" date="2020-06" db="EMBL/GenBank/DDBJ databases">
        <title>Complete Genome Sequence of Clostridium muelleri sp. nov. P21T, an Acid-Alcohol Producing Acetogen Isolated from Old Hay.</title>
        <authorList>
            <person name="Duncan K.E."/>
            <person name="Tanner R.S."/>
        </authorList>
    </citation>
    <scope>NUCLEOTIDE SEQUENCE [LARGE SCALE GENOMIC DNA]</scope>
    <source>
        <strain evidence="4 5">P21</strain>
    </source>
</reference>
<gene>
    <name evidence="4" type="ORF">HBE96_24440</name>
</gene>
<keyword evidence="2" id="KW-0812">Transmembrane</keyword>
<feature type="transmembrane region" description="Helical" evidence="2">
    <location>
        <begin position="44"/>
        <end position="63"/>
    </location>
</feature>
<keyword evidence="2" id="KW-0472">Membrane</keyword>
<keyword evidence="5" id="KW-1185">Reference proteome</keyword>
<comment type="caution">
    <text evidence="4">The sequence shown here is derived from an EMBL/GenBank/DDBJ whole genome shotgun (WGS) entry which is preliminary data.</text>
</comment>
<dbReference type="EMBL" id="JABBNI010000066">
    <property type="protein sequence ID" value="NMM65732.1"/>
    <property type="molecule type" value="Genomic_DNA"/>
</dbReference>
<dbReference type="Proteomes" id="UP000537131">
    <property type="component" value="Unassembled WGS sequence"/>
</dbReference>
<feature type="region of interest" description="Disordered" evidence="1">
    <location>
        <begin position="92"/>
        <end position="165"/>
    </location>
</feature>
<dbReference type="AlphaFoldDB" id="A0A7Y0HRE8"/>
<dbReference type="RefSeq" id="WP_169300322.1">
    <property type="nucleotide sequence ID" value="NZ_JABBNI010000066.1"/>
</dbReference>
<dbReference type="InterPro" id="IPR025377">
    <property type="entry name" value="DUF4367"/>
</dbReference>
<keyword evidence="2" id="KW-1133">Transmembrane helix</keyword>
<feature type="compositionally biased region" description="Basic and acidic residues" evidence="1">
    <location>
        <begin position="92"/>
        <end position="101"/>
    </location>
</feature>
<proteinExistence type="predicted"/>
<feature type="compositionally biased region" description="Polar residues" evidence="1">
    <location>
        <begin position="147"/>
        <end position="165"/>
    </location>
</feature>
<accession>A0A7Y0HRE8</accession>
<protein>
    <submittedName>
        <fullName evidence="4">DUF4367 domain-containing protein</fullName>
    </submittedName>
</protein>
<dbReference type="Pfam" id="PF14285">
    <property type="entry name" value="DUF4367"/>
    <property type="match status" value="1"/>
</dbReference>
<evidence type="ECO:0000256" key="1">
    <source>
        <dbReference type="SAM" id="MobiDB-lite"/>
    </source>
</evidence>
<feature type="domain" description="DUF4367" evidence="3">
    <location>
        <begin position="208"/>
        <end position="310"/>
    </location>
</feature>
<evidence type="ECO:0000313" key="4">
    <source>
        <dbReference type="EMBL" id="NMM65732.1"/>
    </source>
</evidence>
<organism evidence="4 5">
    <name type="scientific">Clostridium muellerianum</name>
    <dbReference type="NCBI Taxonomy" id="2716538"/>
    <lineage>
        <taxon>Bacteria</taxon>
        <taxon>Bacillati</taxon>
        <taxon>Bacillota</taxon>
        <taxon>Clostridia</taxon>
        <taxon>Eubacteriales</taxon>
        <taxon>Clostridiaceae</taxon>
        <taxon>Clostridium</taxon>
    </lineage>
</organism>
<reference evidence="4 5" key="1">
    <citation type="submission" date="2020-04" db="EMBL/GenBank/DDBJ databases">
        <authorList>
            <person name="Doyle D.A."/>
        </authorList>
    </citation>
    <scope>NUCLEOTIDE SEQUENCE [LARGE SCALE GENOMIC DNA]</scope>
    <source>
        <strain evidence="4 5">P21</strain>
    </source>
</reference>
<evidence type="ECO:0000259" key="3">
    <source>
        <dbReference type="Pfam" id="PF14285"/>
    </source>
</evidence>
<feature type="compositionally biased region" description="Low complexity" evidence="1">
    <location>
        <begin position="119"/>
        <end position="146"/>
    </location>
</feature>
<evidence type="ECO:0000313" key="5">
    <source>
        <dbReference type="Proteomes" id="UP000537131"/>
    </source>
</evidence>
<name>A0A7Y0HRE8_9CLOT</name>